<dbReference type="InterPro" id="IPR020999">
    <property type="entry name" value="Chitin_synth_reg_RCR"/>
</dbReference>
<dbReference type="Proteomes" id="UP000481861">
    <property type="component" value="Unassembled WGS sequence"/>
</dbReference>
<evidence type="ECO:0000256" key="2">
    <source>
        <dbReference type="SAM" id="Phobius"/>
    </source>
</evidence>
<gene>
    <name evidence="3" type="ORF">BDV95DRAFT_608973</name>
</gene>
<sequence>MGLAKRYNCFEDFDGNEDCYREGFWYTEKGTIIKWVIFMVFVFVFLGWFVGGYLHAKKRLQQGKPLLAYHRWLISYRVRRQYGQTPQNHFTFYASQPPYGQPNGQPYGQRADGTHSEPPPMYNGNDAPPGYYAPPPAGAMKMEPHQNAMQMPQYGMAPAPTGTYPMAPQQSGVVGPQQNGVVGAGQSGDVEMQNHNQNQTPELPPRPQQAKLAITNFISKLRR</sequence>
<name>A0A7C8IC28_9PLEO</name>
<keyword evidence="2" id="KW-1133">Transmembrane helix</keyword>
<keyword evidence="4" id="KW-1185">Reference proteome</keyword>
<evidence type="ECO:0000313" key="4">
    <source>
        <dbReference type="Proteomes" id="UP000481861"/>
    </source>
</evidence>
<keyword evidence="2" id="KW-0812">Transmembrane</keyword>
<keyword evidence="2" id="KW-0472">Membrane</keyword>
<accession>A0A7C8IC28</accession>
<evidence type="ECO:0000313" key="3">
    <source>
        <dbReference type="EMBL" id="KAF2869427.1"/>
    </source>
</evidence>
<dbReference type="EMBL" id="JAADJZ010000016">
    <property type="protein sequence ID" value="KAF2869427.1"/>
    <property type="molecule type" value="Genomic_DNA"/>
</dbReference>
<protein>
    <recommendedName>
        <fullName evidence="5">Chitin synthesis regulation, resistance to congo red-domain-containing protein</fullName>
    </recommendedName>
</protein>
<dbReference type="AlphaFoldDB" id="A0A7C8IC28"/>
<reference evidence="3 4" key="1">
    <citation type="submission" date="2020-01" db="EMBL/GenBank/DDBJ databases">
        <authorList>
            <consortium name="DOE Joint Genome Institute"/>
            <person name="Haridas S."/>
            <person name="Albert R."/>
            <person name="Binder M."/>
            <person name="Bloem J."/>
            <person name="Labutti K."/>
            <person name="Salamov A."/>
            <person name="Andreopoulos B."/>
            <person name="Baker S.E."/>
            <person name="Barry K."/>
            <person name="Bills G."/>
            <person name="Bluhm B.H."/>
            <person name="Cannon C."/>
            <person name="Castanera R."/>
            <person name="Culley D.E."/>
            <person name="Daum C."/>
            <person name="Ezra D."/>
            <person name="Gonzalez J.B."/>
            <person name="Henrissat B."/>
            <person name="Kuo A."/>
            <person name="Liang C."/>
            <person name="Lipzen A."/>
            <person name="Lutzoni F."/>
            <person name="Magnuson J."/>
            <person name="Mondo S."/>
            <person name="Nolan M."/>
            <person name="Ohm R."/>
            <person name="Pangilinan J."/>
            <person name="Park H.-J.H."/>
            <person name="Ramirez L."/>
            <person name="Alfaro M."/>
            <person name="Sun H."/>
            <person name="Tritt A."/>
            <person name="Yoshinaga Y."/>
            <person name="Zwiers L.-H.L."/>
            <person name="Turgeon B.G."/>
            <person name="Goodwin S.B."/>
            <person name="Spatafora J.W."/>
            <person name="Crous P.W."/>
            <person name="Grigoriev I.V."/>
        </authorList>
    </citation>
    <scope>NUCLEOTIDE SEQUENCE [LARGE SCALE GENOMIC DNA]</scope>
    <source>
        <strain evidence="3 4">CBS 611.86</strain>
    </source>
</reference>
<feature type="transmembrane region" description="Helical" evidence="2">
    <location>
        <begin position="32"/>
        <end position="54"/>
    </location>
</feature>
<feature type="region of interest" description="Disordered" evidence="1">
    <location>
        <begin position="183"/>
        <end position="210"/>
    </location>
</feature>
<proteinExistence type="predicted"/>
<comment type="caution">
    <text evidence="3">The sequence shown here is derived from an EMBL/GenBank/DDBJ whole genome shotgun (WGS) entry which is preliminary data.</text>
</comment>
<feature type="region of interest" description="Disordered" evidence="1">
    <location>
        <begin position="101"/>
        <end position="127"/>
    </location>
</feature>
<organism evidence="3 4">
    <name type="scientific">Massariosphaeria phaeospora</name>
    <dbReference type="NCBI Taxonomy" id="100035"/>
    <lineage>
        <taxon>Eukaryota</taxon>
        <taxon>Fungi</taxon>
        <taxon>Dikarya</taxon>
        <taxon>Ascomycota</taxon>
        <taxon>Pezizomycotina</taxon>
        <taxon>Dothideomycetes</taxon>
        <taxon>Pleosporomycetidae</taxon>
        <taxon>Pleosporales</taxon>
        <taxon>Pleosporales incertae sedis</taxon>
        <taxon>Massariosphaeria</taxon>
    </lineage>
</organism>
<evidence type="ECO:0008006" key="5">
    <source>
        <dbReference type="Google" id="ProtNLM"/>
    </source>
</evidence>
<dbReference type="Pfam" id="PF12273">
    <property type="entry name" value="RCR"/>
    <property type="match status" value="1"/>
</dbReference>
<evidence type="ECO:0000256" key="1">
    <source>
        <dbReference type="SAM" id="MobiDB-lite"/>
    </source>
</evidence>
<dbReference type="OrthoDB" id="5400539at2759"/>